<evidence type="ECO:0000313" key="2">
    <source>
        <dbReference type="EMBL" id="EER00684.1"/>
    </source>
</evidence>
<dbReference type="AlphaFoldDB" id="C5LRF2"/>
<dbReference type="GeneID" id="9043855"/>
<dbReference type="RefSeq" id="XP_002767966.1">
    <property type="nucleotide sequence ID" value="XM_002767920.1"/>
</dbReference>
<dbReference type="Proteomes" id="UP000007800">
    <property type="component" value="Unassembled WGS sequence"/>
</dbReference>
<accession>C5LRF2</accession>
<gene>
    <name evidence="2" type="ORF">Pmar_PMAR023895</name>
</gene>
<protein>
    <submittedName>
        <fullName evidence="2">Uncharacterized protein</fullName>
    </submittedName>
</protein>
<name>C5LRF2_PERM5</name>
<feature type="compositionally biased region" description="Low complexity" evidence="1">
    <location>
        <begin position="192"/>
        <end position="204"/>
    </location>
</feature>
<reference evidence="2 3" key="1">
    <citation type="submission" date="2008-07" db="EMBL/GenBank/DDBJ databases">
        <authorList>
            <person name="El-Sayed N."/>
            <person name="Caler E."/>
            <person name="Inman J."/>
            <person name="Amedeo P."/>
            <person name="Hass B."/>
            <person name="Wortman J."/>
        </authorList>
    </citation>
    <scope>NUCLEOTIDE SEQUENCE [LARGE SCALE GENOMIC DNA]</scope>
    <source>
        <strain evidence="3">ATCC 50983 / TXsc</strain>
    </source>
</reference>
<feature type="region of interest" description="Disordered" evidence="1">
    <location>
        <begin position="172"/>
        <end position="223"/>
    </location>
</feature>
<evidence type="ECO:0000313" key="3">
    <source>
        <dbReference type="Proteomes" id="UP000007800"/>
    </source>
</evidence>
<sequence>MGQASQLLQKTCHDGVGGMLCPQFDAFSQITVCFIAEKRVLSCAAGFKARVEAIWRVLEHTYSNAVVRDKLKTQWKQLRRNPAESCRDFISRVQNARKELQYSGALVEDSDEISIWRNGLFGPYNDWVGQYLAVAAVEGHPYGPRSIQQLRAEIQIRGDEYEDRHGIVAVPSTSTSLSAGPPGSSEQGGLYTATQQQSQTRQDQPISKPTGSGANDAMPRIIR</sequence>
<proteinExistence type="predicted"/>
<evidence type="ECO:0000256" key="1">
    <source>
        <dbReference type="SAM" id="MobiDB-lite"/>
    </source>
</evidence>
<dbReference type="OrthoDB" id="10550734at2759"/>
<dbReference type="InParanoid" id="C5LRF2"/>
<dbReference type="EMBL" id="GG684769">
    <property type="protein sequence ID" value="EER00684.1"/>
    <property type="molecule type" value="Genomic_DNA"/>
</dbReference>
<keyword evidence="3" id="KW-1185">Reference proteome</keyword>
<organism evidence="3">
    <name type="scientific">Perkinsus marinus (strain ATCC 50983 / TXsc)</name>
    <dbReference type="NCBI Taxonomy" id="423536"/>
    <lineage>
        <taxon>Eukaryota</taxon>
        <taxon>Sar</taxon>
        <taxon>Alveolata</taxon>
        <taxon>Perkinsozoa</taxon>
        <taxon>Perkinsea</taxon>
        <taxon>Perkinsida</taxon>
        <taxon>Perkinsidae</taxon>
        <taxon>Perkinsus</taxon>
    </lineage>
</organism>